<dbReference type="GeneID" id="77334922"/>
<dbReference type="EMBL" id="QRMI01000038">
    <property type="protein sequence ID" value="RHJ58441.1"/>
    <property type="molecule type" value="Genomic_DNA"/>
</dbReference>
<accession>A0A3E4LIR3</accession>
<evidence type="ECO:0000313" key="1">
    <source>
        <dbReference type="EMBL" id="RGK37353.1"/>
    </source>
</evidence>
<dbReference type="RefSeq" id="WP_005609833.1">
    <property type="nucleotide sequence ID" value="NZ_CABKOA010000031.1"/>
</dbReference>
<reference evidence="3 4" key="1">
    <citation type="submission" date="2018-08" db="EMBL/GenBank/DDBJ databases">
        <title>A genome reference for cultivated species of the human gut microbiota.</title>
        <authorList>
            <person name="Zou Y."/>
            <person name="Xue W."/>
            <person name="Luo G."/>
        </authorList>
    </citation>
    <scope>NUCLEOTIDE SEQUENCE [LARGE SCALE GENOMIC DNA]</scope>
    <source>
        <strain evidence="2 4">AM09-9</strain>
        <strain evidence="1 3">TF11-7</strain>
    </source>
</reference>
<dbReference type="Proteomes" id="UP000260793">
    <property type="component" value="Unassembled WGS sequence"/>
</dbReference>
<organism evidence="1 3">
    <name type="scientific">[Ruminococcus] lactaris</name>
    <dbReference type="NCBI Taxonomy" id="46228"/>
    <lineage>
        <taxon>Bacteria</taxon>
        <taxon>Bacillati</taxon>
        <taxon>Bacillota</taxon>
        <taxon>Clostridia</taxon>
        <taxon>Lachnospirales</taxon>
        <taxon>Lachnospiraceae</taxon>
        <taxon>Mediterraneibacter</taxon>
    </lineage>
</organism>
<comment type="caution">
    <text evidence="1">The sequence shown here is derived from an EMBL/GenBank/DDBJ whole genome shotgun (WGS) entry which is preliminary data.</text>
</comment>
<dbReference type="EMBL" id="QSQN01000040">
    <property type="protein sequence ID" value="RGK37353.1"/>
    <property type="molecule type" value="Genomic_DNA"/>
</dbReference>
<dbReference type="Proteomes" id="UP000285832">
    <property type="component" value="Unassembled WGS sequence"/>
</dbReference>
<gene>
    <name evidence="2" type="ORF">DW116_11845</name>
    <name evidence="1" type="ORF">DXD17_12455</name>
</gene>
<protein>
    <submittedName>
        <fullName evidence="1">Uncharacterized protein</fullName>
    </submittedName>
</protein>
<dbReference type="Pfam" id="PF18988">
    <property type="entry name" value="DUF5721"/>
    <property type="match status" value="1"/>
</dbReference>
<dbReference type="InterPro" id="IPR043779">
    <property type="entry name" value="DUF5721"/>
</dbReference>
<evidence type="ECO:0000313" key="4">
    <source>
        <dbReference type="Proteomes" id="UP000285832"/>
    </source>
</evidence>
<proteinExistence type="predicted"/>
<sequence>MISLTLTNVKKFMSQLLMTETFDRFSFIEGEIVTFNTFKLDGYLQKDFFDAPDGYESESSPTPLEEYSRWGDIREFCFSLIKGKRTPLSFRLILSLSPDNIVRLMEQTVPEMSPEDVQGLYLNLKFDGMHLTCITGTSFRTFTMDKSLEHAWDEMVKKFFLKKEIEFEIA</sequence>
<evidence type="ECO:0000313" key="2">
    <source>
        <dbReference type="EMBL" id="RHJ58441.1"/>
    </source>
</evidence>
<name>A0A3E4LIR3_9FIRM</name>
<dbReference type="AlphaFoldDB" id="A0A3E4LIR3"/>
<evidence type="ECO:0000313" key="3">
    <source>
        <dbReference type="Proteomes" id="UP000260793"/>
    </source>
</evidence>